<dbReference type="EMBL" id="FOSL01000068">
    <property type="protein sequence ID" value="SFL23018.1"/>
    <property type="molecule type" value="Genomic_DNA"/>
</dbReference>
<proteinExistence type="predicted"/>
<evidence type="ECO:0000313" key="1">
    <source>
        <dbReference type="EMBL" id="SFL23018.1"/>
    </source>
</evidence>
<reference evidence="1 2" key="1">
    <citation type="submission" date="2016-10" db="EMBL/GenBank/DDBJ databases">
        <authorList>
            <person name="Varghese N."/>
            <person name="Submissions S."/>
        </authorList>
    </citation>
    <scope>NUCLEOTIDE SEQUENCE [LARGE SCALE GENOMIC DNA]</scope>
    <source>
        <strain evidence="1 2">DSM 21822</strain>
    </source>
</reference>
<accession>A0A1I4FYN9</accession>
<sequence length="44" mass="4711">MPPFSLARIQAGYRLSSIVLRPRGAGVLYNAEGQARSRATGGHQ</sequence>
<protein>
    <submittedName>
        <fullName evidence="1">Uncharacterized protein</fullName>
    </submittedName>
</protein>
<evidence type="ECO:0000313" key="2">
    <source>
        <dbReference type="Proteomes" id="UP000323300"/>
    </source>
</evidence>
<dbReference type="Proteomes" id="UP000323300">
    <property type="component" value="Unassembled WGS sequence"/>
</dbReference>
<dbReference type="AlphaFoldDB" id="A0A1I4FYN9"/>
<keyword evidence="2" id="KW-1185">Reference proteome</keyword>
<gene>
    <name evidence="1" type="ORF">SAMN04488498_1684</name>
</gene>
<name>A0A1I4FYN9_9HYPH</name>
<organism evidence="1 2">
    <name type="scientific">Neomesorhizobium albiziae</name>
    <dbReference type="NCBI Taxonomy" id="335020"/>
    <lineage>
        <taxon>Bacteria</taxon>
        <taxon>Pseudomonadati</taxon>
        <taxon>Pseudomonadota</taxon>
        <taxon>Alphaproteobacteria</taxon>
        <taxon>Hyphomicrobiales</taxon>
        <taxon>Phyllobacteriaceae</taxon>
        <taxon>Neomesorhizobium</taxon>
    </lineage>
</organism>